<dbReference type="Proteomes" id="UP000030752">
    <property type="component" value="Unassembled WGS sequence"/>
</dbReference>
<dbReference type="GeneID" id="19969790"/>
<protein>
    <submittedName>
        <fullName evidence="2">Uncharacterized protein</fullName>
    </submittedName>
</protein>
<dbReference type="InParanoid" id="W2S3N2"/>
<dbReference type="OrthoDB" id="5378679at2759"/>
<feature type="compositionally biased region" description="Polar residues" evidence="1">
    <location>
        <begin position="95"/>
        <end position="115"/>
    </location>
</feature>
<evidence type="ECO:0000313" key="3">
    <source>
        <dbReference type="Proteomes" id="UP000030752"/>
    </source>
</evidence>
<organism evidence="2 3">
    <name type="scientific">Cyphellophora europaea (strain CBS 101466)</name>
    <name type="common">Phialophora europaea</name>
    <dbReference type="NCBI Taxonomy" id="1220924"/>
    <lineage>
        <taxon>Eukaryota</taxon>
        <taxon>Fungi</taxon>
        <taxon>Dikarya</taxon>
        <taxon>Ascomycota</taxon>
        <taxon>Pezizomycotina</taxon>
        <taxon>Eurotiomycetes</taxon>
        <taxon>Chaetothyriomycetidae</taxon>
        <taxon>Chaetothyriales</taxon>
        <taxon>Cyphellophoraceae</taxon>
        <taxon>Cyphellophora</taxon>
    </lineage>
</organism>
<evidence type="ECO:0000256" key="1">
    <source>
        <dbReference type="SAM" id="MobiDB-lite"/>
    </source>
</evidence>
<dbReference type="VEuPathDB" id="FungiDB:HMPREF1541_02451"/>
<dbReference type="RefSeq" id="XP_008715028.1">
    <property type="nucleotide sequence ID" value="XM_008716806.1"/>
</dbReference>
<dbReference type="HOGENOM" id="CLU_054588_0_0_1"/>
<evidence type="ECO:0000313" key="2">
    <source>
        <dbReference type="EMBL" id="ETN43292.1"/>
    </source>
</evidence>
<feature type="region of interest" description="Disordered" evidence="1">
    <location>
        <begin position="137"/>
        <end position="181"/>
    </location>
</feature>
<dbReference type="eggNOG" id="ENOG502SD7X">
    <property type="taxonomic scope" value="Eukaryota"/>
</dbReference>
<sequence length="391" mass="43089">MTRMIVLAGAPEQSKLDWSEKSLSPVTHLEDVSQSANSNSSTPKGFTASWRQLNTEKLQMRPVLPKLEIGPRPTEAADTQDTEFFAPSEFVAQESPGSDVSGDESNPSGISTDSSPEALADFYNHSFTIHEAIPSTDKSSIFDAPPQTPIYESSQDMAPAPTTPGGGIIRTPSQRRLSQAPRPNKLTDLSFIPNAAYLNSIQPQTVTVNLIVGVLAISLPRRVTTGKAYNRPRQQELVELTVGDDTKTGFNVTLWMPPNMHVGWRDRDDAEQITSPTGARSNLRRAVKEIRPRDVVLLQHVALSSYRGKVHGQSLRGDVTKLDLLFRKKVDDDDLQGCYTASNLRNPTDLQLKKTKAVRDWLVEFVGDVDGARARSKKGKKGRMMLPDDTQ</sequence>
<keyword evidence="3" id="KW-1185">Reference proteome</keyword>
<dbReference type="AlphaFoldDB" id="W2S3N2"/>
<dbReference type="EMBL" id="KB822718">
    <property type="protein sequence ID" value="ETN43292.1"/>
    <property type="molecule type" value="Genomic_DNA"/>
</dbReference>
<feature type="compositionally biased region" description="Polar residues" evidence="1">
    <location>
        <begin position="32"/>
        <end position="47"/>
    </location>
</feature>
<reference evidence="2 3" key="1">
    <citation type="submission" date="2013-03" db="EMBL/GenBank/DDBJ databases">
        <title>The Genome Sequence of Phialophora europaea CBS 101466.</title>
        <authorList>
            <consortium name="The Broad Institute Genomics Platform"/>
            <person name="Cuomo C."/>
            <person name="de Hoog S."/>
            <person name="Gorbushina A."/>
            <person name="Walker B."/>
            <person name="Young S.K."/>
            <person name="Zeng Q."/>
            <person name="Gargeya S."/>
            <person name="Fitzgerald M."/>
            <person name="Haas B."/>
            <person name="Abouelleil A."/>
            <person name="Allen A.W."/>
            <person name="Alvarado L."/>
            <person name="Arachchi H.M."/>
            <person name="Berlin A.M."/>
            <person name="Chapman S.B."/>
            <person name="Gainer-Dewar J."/>
            <person name="Goldberg J."/>
            <person name="Griggs A."/>
            <person name="Gujja S."/>
            <person name="Hansen M."/>
            <person name="Howarth C."/>
            <person name="Imamovic A."/>
            <person name="Ireland A."/>
            <person name="Larimer J."/>
            <person name="McCowan C."/>
            <person name="Murphy C."/>
            <person name="Pearson M."/>
            <person name="Poon T.W."/>
            <person name="Priest M."/>
            <person name="Roberts A."/>
            <person name="Saif S."/>
            <person name="Shea T."/>
            <person name="Sisk P."/>
            <person name="Sykes S."/>
            <person name="Wortman J."/>
            <person name="Nusbaum C."/>
            <person name="Birren B."/>
        </authorList>
    </citation>
    <scope>NUCLEOTIDE SEQUENCE [LARGE SCALE GENOMIC DNA]</scope>
    <source>
        <strain evidence="2 3">CBS 101466</strain>
    </source>
</reference>
<feature type="region of interest" description="Disordered" evidence="1">
    <location>
        <begin position="92"/>
        <end position="117"/>
    </location>
</feature>
<proteinExistence type="predicted"/>
<name>W2S3N2_CYPE1</name>
<dbReference type="STRING" id="1220924.W2S3N2"/>
<accession>W2S3N2</accession>
<gene>
    <name evidence="2" type="ORF">HMPREF1541_02451</name>
</gene>
<feature type="region of interest" description="Disordered" evidence="1">
    <location>
        <begin position="1"/>
        <end position="47"/>
    </location>
</feature>